<protein>
    <recommendedName>
        <fullName evidence="3">Peptidase A1 domain-containing protein</fullName>
    </recommendedName>
</protein>
<accession>A0A9P8Q080</accession>
<dbReference type="InterPro" id="IPR001461">
    <property type="entry name" value="Aspartic_peptidase_A1"/>
</dbReference>
<keyword evidence="2" id="KW-0732">Signal</keyword>
<dbReference type="AlphaFoldDB" id="A0A9P8Q080"/>
<dbReference type="Pfam" id="PF00026">
    <property type="entry name" value="Asp"/>
    <property type="match status" value="1"/>
</dbReference>
<evidence type="ECO:0000256" key="2">
    <source>
        <dbReference type="SAM" id="SignalP"/>
    </source>
</evidence>
<feature type="domain" description="Peptidase A1" evidence="3">
    <location>
        <begin position="50"/>
        <end position="429"/>
    </location>
</feature>
<keyword evidence="5" id="KW-1185">Reference proteome</keyword>
<dbReference type="GO" id="GO:0009277">
    <property type="term" value="C:fungal-type cell wall"/>
    <property type="evidence" value="ECO:0007669"/>
    <property type="project" value="TreeGrafter"/>
</dbReference>
<sequence length="580" mass="62600">MIITKLLPVLLLAIPTLQSTIPPTKSLEKRDEEPVAFPTIHATGTDGLVYHVDVNLGYKPQEISLRVDIAQPHIWVLDSTFYPECPGGIYNSSAHCQISGAYNLSDSITGVVAQDPYVSYTFPDLVQINGTIVQDNYIQLLNLSTEGYYYPDDEKDYRNANYGTQHDNFNVSIPRFISVNSSNLRVGALGLAGPNTDDSYMGNDNILKLLSSAEFINSSSYSLYPQDEYNLDIILGGVNQSLYFEPLVIFNKIPYLDRLSNSKRDTIRYNYPIIPLTNVLVNNAKGSTVSVVSSSSDPTNATIIPVMLDTRATYTYLPYDVVIKLAIQLNAFYSSQSNSWFVKCSVGQLGASLGFQFGNVTVNVPVSNFLAQVFQDVNETDPVLFDDGSDACLLSIVPNTRFGYSIIGSNVLQAMYLAVDNTNDQVAIAQANNGIYSQLNNTYLLKDPITTTAGSFSASVILSDSGIPFVQGNNVSDIVTSVTFSSASLATDGGSSYPAEITAMYTSGRLHTGDPNAINSFFTSANVQNTGLLTNTASTKRTTDKFSAAGVALAVDGGNAGALMMGVVSGFVLMITGFVL</sequence>
<dbReference type="PANTHER" id="PTHR47965:SF105">
    <property type="entry name" value="ASPARTIC PROTEINASE YAPSIN-7"/>
    <property type="match status" value="1"/>
</dbReference>
<dbReference type="SUPFAM" id="SSF50630">
    <property type="entry name" value="Acid proteases"/>
    <property type="match status" value="1"/>
</dbReference>
<dbReference type="InterPro" id="IPR021109">
    <property type="entry name" value="Peptidase_aspartic_dom_sf"/>
</dbReference>
<dbReference type="PANTHER" id="PTHR47965">
    <property type="entry name" value="ASPARTYL PROTEASE-RELATED"/>
    <property type="match status" value="1"/>
</dbReference>
<feature type="chain" id="PRO_5040503972" description="Peptidase A1 domain-containing protein" evidence="2">
    <location>
        <begin position="20"/>
        <end position="580"/>
    </location>
</feature>
<dbReference type="Gene3D" id="2.40.70.10">
    <property type="entry name" value="Acid Proteases"/>
    <property type="match status" value="2"/>
</dbReference>
<comment type="similarity">
    <text evidence="1">Belongs to the peptidase A1 family.</text>
</comment>
<feature type="signal peptide" evidence="2">
    <location>
        <begin position="1"/>
        <end position="19"/>
    </location>
</feature>
<organism evidence="4 5">
    <name type="scientific">Wickerhamomyces pijperi</name>
    <name type="common">Yeast</name>
    <name type="synonym">Pichia pijperi</name>
    <dbReference type="NCBI Taxonomy" id="599730"/>
    <lineage>
        <taxon>Eukaryota</taxon>
        <taxon>Fungi</taxon>
        <taxon>Dikarya</taxon>
        <taxon>Ascomycota</taxon>
        <taxon>Saccharomycotina</taxon>
        <taxon>Saccharomycetes</taxon>
        <taxon>Phaffomycetales</taxon>
        <taxon>Wickerhamomycetaceae</taxon>
        <taxon>Wickerhamomyces</taxon>
    </lineage>
</organism>
<evidence type="ECO:0000313" key="4">
    <source>
        <dbReference type="EMBL" id="KAH3680444.1"/>
    </source>
</evidence>
<dbReference type="GO" id="GO:0031505">
    <property type="term" value="P:fungal-type cell wall organization"/>
    <property type="evidence" value="ECO:0007669"/>
    <property type="project" value="TreeGrafter"/>
</dbReference>
<evidence type="ECO:0000313" key="5">
    <source>
        <dbReference type="Proteomes" id="UP000774326"/>
    </source>
</evidence>
<dbReference type="PROSITE" id="PS51767">
    <property type="entry name" value="PEPTIDASE_A1"/>
    <property type="match status" value="1"/>
</dbReference>
<dbReference type="GO" id="GO:0006508">
    <property type="term" value="P:proteolysis"/>
    <property type="evidence" value="ECO:0007669"/>
    <property type="project" value="InterPro"/>
</dbReference>
<dbReference type="GO" id="GO:0005576">
    <property type="term" value="C:extracellular region"/>
    <property type="evidence" value="ECO:0007669"/>
    <property type="project" value="TreeGrafter"/>
</dbReference>
<dbReference type="EMBL" id="JAEUBG010004734">
    <property type="protein sequence ID" value="KAH3680444.1"/>
    <property type="molecule type" value="Genomic_DNA"/>
</dbReference>
<proteinExistence type="inferred from homology"/>
<reference evidence="4" key="2">
    <citation type="submission" date="2021-01" db="EMBL/GenBank/DDBJ databases">
        <authorList>
            <person name="Schikora-Tamarit M.A."/>
        </authorList>
    </citation>
    <scope>NUCLEOTIDE SEQUENCE</scope>
    <source>
        <strain evidence="4">CBS2887</strain>
    </source>
</reference>
<evidence type="ECO:0000259" key="3">
    <source>
        <dbReference type="PROSITE" id="PS51767"/>
    </source>
</evidence>
<comment type="caution">
    <text evidence="4">The sequence shown here is derived from an EMBL/GenBank/DDBJ whole genome shotgun (WGS) entry which is preliminary data.</text>
</comment>
<dbReference type="GO" id="GO:0004190">
    <property type="term" value="F:aspartic-type endopeptidase activity"/>
    <property type="evidence" value="ECO:0007669"/>
    <property type="project" value="InterPro"/>
</dbReference>
<gene>
    <name evidence="4" type="ORF">WICPIJ_008273</name>
</gene>
<reference evidence="4" key="1">
    <citation type="journal article" date="2021" name="Open Biol.">
        <title>Shared evolutionary footprints suggest mitochondrial oxidative damage underlies multiple complex I losses in fungi.</title>
        <authorList>
            <person name="Schikora-Tamarit M.A."/>
            <person name="Marcet-Houben M."/>
            <person name="Nosek J."/>
            <person name="Gabaldon T."/>
        </authorList>
    </citation>
    <scope>NUCLEOTIDE SEQUENCE</scope>
    <source>
        <strain evidence="4">CBS2887</strain>
    </source>
</reference>
<evidence type="ECO:0000256" key="1">
    <source>
        <dbReference type="ARBA" id="ARBA00007447"/>
    </source>
</evidence>
<name>A0A9P8Q080_WICPI</name>
<dbReference type="OrthoDB" id="771136at2759"/>
<dbReference type="InterPro" id="IPR033121">
    <property type="entry name" value="PEPTIDASE_A1"/>
</dbReference>
<dbReference type="Proteomes" id="UP000774326">
    <property type="component" value="Unassembled WGS sequence"/>
</dbReference>